<dbReference type="AlphaFoldDB" id="A0A7S0TV34"/>
<feature type="compositionally biased region" description="Acidic residues" evidence="1">
    <location>
        <begin position="69"/>
        <end position="79"/>
    </location>
</feature>
<feature type="region of interest" description="Disordered" evidence="1">
    <location>
        <begin position="1"/>
        <end position="27"/>
    </location>
</feature>
<proteinExistence type="predicted"/>
<dbReference type="EMBL" id="HBFK01016066">
    <property type="protein sequence ID" value="CAD8743401.1"/>
    <property type="molecule type" value="Transcribed_RNA"/>
</dbReference>
<gene>
    <name evidence="2" type="ORF">HAND1043_LOCUS9896</name>
</gene>
<name>A0A7S0TV34_HEMAN</name>
<feature type="compositionally biased region" description="Basic and acidic residues" evidence="1">
    <location>
        <begin position="54"/>
        <end position="65"/>
    </location>
</feature>
<protein>
    <submittedName>
        <fullName evidence="2">Uncharacterized protein</fullName>
    </submittedName>
</protein>
<feature type="compositionally biased region" description="Basic and acidic residues" evidence="1">
    <location>
        <begin position="7"/>
        <end position="19"/>
    </location>
</feature>
<reference evidence="2" key="1">
    <citation type="submission" date="2021-01" db="EMBL/GenBank/DDBJ databases">
        <authorList>
            <person name="Corre E."/>
            <person name="Pelletier E."/>
            <person name="Niang G."/>
            <person name="Scheremetjew M."/>
            <person name="Finn R."/>
            <person name="Kale V."/>
            <person name="Holt S."/>
            <person name="Cochrane G."/>
            <person name="Meng A."/>
            <person name="Brown T."/>
            <person name="Cohen L."/>
        </authorList>
    </citation>
    <scope>NUCLEOTIDE SEQUENCE</scope>
    <source>
        <strain evidence="2">CCMP441</strain>
    </source>
</reference>
<feature type="region of interest" description="Disordered" evidence="1">
    <location>
        <begin position="54"/>
        <end position="98"/>
    </location>
</feature>
<evidence type="ECO:0000313" key="2">
    <source>
        <dbReference type="EMBL" id="CAD8743401.1"/>
    </source>
</evidence>
<organism evidence="2">
    <name type="scientific">Hemiselmis andersenii</name>
    <name type="common">Cryptophyte alga</name>
    <dbReference type="NCBI Taxonomy" id="464988"/>
    <lineage>
        <taxon>Eukaryota</taxon>
        <taxon>Cryptophyceae</taxon>
        <taxon>Cryptomonadales</taxon>
        <taxon>Hemiselmidaceae</taxon>
        <taxon>Hemiselmis</taxon>
    </lineage>
</organism>
<accession>A0A7S0TV34</accession>
<evidence type="ECO:0000256" key="1">
    <source>
        <dbReference type="SAM" id="MobiDB-lite"/>
    </source>
</evidence>
<sequence length="124" mass="13733">MDSLEGEDCRFCPKSDTGRKKGSTCGLRNILEGQGEGLDVVREDSKQWCDRCRRKQGRPEPRQGQEEAIPTDENDEEAAEGAQSPAVDRVSASSRVPFKHLNQGEQVERFAAVAQDRSKLANSI</sequence>